<evidence type="ECO:0000313" key="2">
    <source>
        <dbReference type="Proteomes" id="UP000198718"/>
    </source>
</evidence>
<dbReference type="STRING" id="393762.SAMN05660472_00747"/>
<dbReference type="AlphaFoldDB" id="A0A1G8Z5S8"/>
<dbReference type="EMBL" id="FNFP01000001">
    <property type="protein sequence ID" value="SDK10429.1"/>
    <property type="molecule type" value="Genomic_DNA"/>
</dbReference>
<keyword evidence="2" id="KW-1185">Reference proteome</keyword>
<protein>
    <submittedName>
        <fullName evidence="1">Uncharacterized protein</fullName>
    </submittedName>
</protein>
<gene>
    <name evidence="1" type="ORF">SAMN05660472_00747</name>
</gene>
<proteinExistence type="predicted"/>
<accession>A0A1G8Z5S8</accession>
<dbReference type="Gene3D" id="2.60.320.10">
    <property type="entry name" value="N-utilization substance G protein NusG, insert domain"/>
    <property type="match status" value="1"/>
</dbReference>
<sequence>MNRRDLQLIFLILLISFAVFTFTRIMSNNIEDESYVIIYVGTEEYQRISLSNPQIVTIDRNGKYNEVKVTSNGAVMHASNCENEDCLHQGEVTLENIHTRPLGPWIMCLPNQVTIELVKGDEE</sequence>
<name>A0A1G8Z5S8_9FIRM</name>
<evidence type="ECO:0000313" key="1">
    <source>
        <dbReference type="EMBL" id="SDK10429.1"/>
    </source>
</evidence>
<reference evidence="1 2" key="1">
    <citation type="submission" date="2016-10" db="EMBL/GenBank/DDBJ databases">
        <authorList>
            <person name="de Groot N.N."/>
        </authorList>
    </citation>
    <scope>NUCLEOTIDE SEQUENCE [LARGE SCALE GENOMIC DNA]</scope>
    <source>
        <strain evidence="1 2">DSM 18346</strain>
    </source>
</reference>
<dbReference type="Pfam" id="PF07009">
    <property type="entry name" value="NusG_II"/>
    <property type="match status" value="1"/>
</dbReference>
<organism evidence="1 2">
    <name type="scientific">Natronincola ferrireducens</name>
    <dbReference type="NCBI Taxonomy" id="393762"/>
    <lineage>
        <taxon>Bacteria</taxon>
        <taxon>Bacillati</taxon>
        <taxon>Bacillota</taxon>
        <taxon>Clostridia</taxon>
        <taxon>Peptostreptococcales</taxon>
        <taxon>Natronincolaceae</taxon>
        <taxon>Natronincola</taxon>
    </lineage>
</organism>
<dbReference type="OrthoDB" id="47603at2"/>
<dbReference type="RefSeq" id="WP_090550442.1">
    <property type="nucleotide sequence ID" value="NZ_FNFP01000001.1"/>
</dbReference>
<dbReference type="Proteomes" id="UP000198718">
    <property type="component" value="Unassembled WGS sequence"/>
</dbReference>
<dbReference type="InterPro" id="IPR038690">
    <property type="entry name" value="NusG_2_sf"/>
</dbReference>